<keyword evidence="1" id="KW-0732">Signal</keyword>
<reference evidence="3" key="1">
    <citation type="journal article" date="2013" name="Nature">
        <title>Draft genome of the wheat A-genome progenitor Triticum urartu.</title>
        <authorList>
            <person name="Ling H.Q."/>
            <person name="Zhao S."/>
            <person name="Liu D."/>
            <person name="Wang J."/>
            <person name="Sun H."/>
            <person name="Zhang C."/>
            <person name="Fan H."/>
            <person name="Li D."/>
            <person name="Dong L."/>
            <person name="Tao Y."/>
            <person name="Gao C."/>
            <person name="Wu H."/>
            <person name="Li Y."/>
            <person name="Cui Y."/>
            <person name="Guo X."/>
            <person name="Zheng S."/>
            <person name="Wang B."/>
            <person name="Yu K."/>
            <person name="Liang Q."/>
            <person name="Yang W."/>
            <person name="Lou X."/>
            <person name="Chen J."/>
            <person name="Feng M."/>
            <person name="Jian J."/>
            <person name="Zhang X."/>
            <person name="Luo G."/>
            <person name="Jiang Y."/>
            <person name="Liu J."/>
            <person name="Wang Z."/>
            <person name="Sha Y."/>
            <person name="Zhang B."/>
            <person name="Wu H."/>
            <person name="Tang D."/>
            <person name="Shen Q."/>
            <person name="Xue P."/>
            <person name="Zou S."/>
            <person name="Wang X."/>
            <person name="Liu X."/>
            <person name="Wang F."/>
            <person name="Yang Y."/>
            <person name="An X."/>
            <person name="Dong Z."/>
            <person name="Zhang K."/>
            <person name="Zhang X."/>
            <person name="Luo M.C."/>
            <person name="Dvorak J."/>
            <person name="Tong Y."/>
            <person name="Wang J."/>
            <person name="Yang H."/>
            <person name="Li Z."/>
            <person name="Wang D."/>
            <person name="Zhang A."/>
            <person name="Wang J."/>
        </authorList>
    </citation>
    <scope>NUCLEOTIDE SEQUENCE</scope>
    <source>
        <strain evidence="3">cv. G1812</strain>
    </source>
</reference>
<dbReference type="AlphaFoldDB" id="A0A8R7QXF7"/>
<feature type="signal peptide" evidence="1">
    <location>
        <begin position="1"/>
        <end position="27"/>
    </location>
</feature>
<evidence type="ECO:0000313" key="3">
    <source>
        <dbReference type="Proteomes" id="UP000015106"/>
    </source>
</evidence>
<accession>A0A8R7QXF7</accession>
<reference evidence="2" key="2">
    <citation type="submission" date="2018-03" db="EMBL/GenBank/DDBJ databases">
        <title>The Triticum urartu genome reveals the dynamic nature of wheat genome evolution.</title>
        <authorList>
            <person name="Ling H."/>
            <person name="Ma B."/>
            <person name="Shi X."/>
            <person name="Liu H."/>
            <person name="Dong L."/>
            <person name="Sun H."/>
            <person name="Cao Y."/>
            <person name="Gao Q."/>
            <person name="Zheng S."/>
            <person name="Li Y."/>
            <person name="Yu Y."/>
            <person name="Du H."/>
            <person name="Qi M."/>
            <person name="Li Y."/>
            <person name="Yu H."/>
            <person name="Cui Y."/>
            <person name="Wang N."/>
            <person name="Chen C."/>
            <person name="Wu H."/>
            <person name="Zhao Y."/>
            <person name="Zhang J."/>
            <person name="Li Y."/>
            <person name="Zhou W."/>
            <person name="Zhang B."/>
            <person name="Hu W."/>
            <person name="Eijk M."/>
            <person name="Tang J."/>
            <person name="Witsenboer H."/>
            <person name="Zhao S."/>
            <person name="Li Z."/>
            <person name="Zhang A."/>
            <person name="Wang D."/>
            <person name="Liang C."/>
        </authorList>
    </citation>
    <scope>NUCLEOTIDE SEQUENCE [LARGE SCALE GENOMIC DNA]</scope>
    <source>
        <strain evidence="2">cv. G1812</strain>
    </source>
</reference>
<dbReference type="Proteomes" id="UP000015106">
    <property type="component" value="Chromosome 6"/>
</dbReference>
<feature type="chain" id="PRO_5035833705" evidence="1">
    <location>
        <begin position="28"/>
        <end position="47"/>
    </location>
</feature>
<dbReference type="EnsemblPlants" id="TuG1812G0600004019.01.T03">
    <property type="protein sequence ID" value="TuG1812G0600004019.01.T03"/>
    <property type="gene ID" value="TuG1812G0600004019.01"/>
</dbReference>
<dbReference type="Gramene" id="TuG1812G0600004019.01.T03">
    <property type="protein sequence ID" value="TuG1812G0600004019.01.T03"/>
    <property type="gene ID" value="TuG1812G0600004019.01"/>
</dbReference>
<keyword evidence="3" id="KW-1185">Reference proteome</keyword>
<evidence type="ECO:0000256" key="1">
    <source>
        <dbReference type="SAM" id="SignalP"/>
    </source>
</evidence>
<reference evidence="2" key="3">
    <citation type="submission" date="2022-06" db="UniProtKB">
        <authorList>
            <consortium name="EnsemblPlants"/>
        </authorList>
    </citation>
    <scope>IDENTIFICATION</scope>
</reference>
<protein>
    <submittedName>
        <fullName evidence="2">Uncharacterized protein</fullName>
    </submittedName>
</protein>
<evidence type="ECO:0000313" key="2">
    <source>
        <dbReference type="EnsemblPlants" id="TuG1812G0600004019.01.T03"/>
    </source>
</evidence>
<proteinExistence type="predicted"/>
<name>A0A8R7QXF7_TRIUA</name>
<organism evidence="2 3">
    <name type="scientific">Triticum urartu</name>
    <name type="common">Red wild einkorn</name>
    <name type="synonym">Crithodium urartu</name>
    <dbReference type="NCBI Taxonomy" id="4572"/>
    <lineage>
        <taxon>Eukaryota</taxon>
        <taxon>Viridiplantae</taxon>
        <taxon>Streptophyta</taxon>
        <taxon>Embryophyta</taxon>
        <taxon>Tracheophyta</taxon>
        <taxon>Spermatophyta</taxon>
        <taxon>Magnoliopsida</taxon>
        <taxon>Liliopsida</taxon>
        <taxon>Poales</taxon>
        <taxon>Poaceae</taxon>
        <taxon>BOP clade</taxon>
        <taxon>Pooideae</taxon>
        <taxon>Triticodae</taxon>
        <taxon>Triticeae</taxon>
        <taxon>Triticinae</taxon>
        <taxon>Triticum</taxon>
    </lineage>
</organism>
<sequence length="47" mass="5278">MDWRYLLVLRLVTTGIMLLIFLHPASSNTEPNCPPCTCCRPCSCGHN</sequence>